<dbReference type="NCBIfam" id="NF007739">
    <property type="entry name" value="PRK10419.1"/>
    <property type="match status" value="2"/>
</dbReference>
<dbReference type="Proteomes" id="UP000193200">
    <property type="component" value="Unassembled WGS sequence"/>
</dbReference>
<comment type="subcellular location">
    <subcellularLocation>
        <location evidence="1">Cell inner membrane</location>
        <topology evidence="1">Peripheral membrane protein</topology>
    </subcellularLocation>
</comment>
<dbReference type="FunCoup" id="A0A1Y5U2W7">
    <property type="interactions" value="200"/>
</dbReference>
<name>A0A1Y5U2W7_9PROT</name>
<dbReference type="Gene3D" id="3.40.50.300">
    <property type="entry name" value="P-loop containing nucleotide triphosphate hydrolases"/>
    <property type="match status" value="2"/>
</dbReference>
<comment type="catalytic activity">
    <reaction evidence="16">
        <text>glutathione(out) + ATP + H2O = glutathione(in) + ADP + phosphate + H(+)</text>
        <dbReference type="Rhea" id="RHEA:29791"/>
        <dbReference type="ChEBI" id="CHEBI:15377"/>
        <dbReference type="ChEBI" id="CHEBI:15378"/>
        <dbReference type="ChEBI" id="CHEBI:30616"/>
        <dbReference type="ChEBI" id="CHEBI:43474"/>
        <dbReference type="ChEBI" id="CHEBI:57925"/>
        <dbReference type="ChEBI" id="CHEBI:456216"/>
        <dbReference type="EC" id="7.4.2.10"/>
    </reaction>
</comment>
<comment type="function">
    <text evidence="12">Part of the ABC transporter complex GsiABCD involved in glutathione import. Responsible for energy coupling to the transport system.</text>
</comment>
<dbReference type="SMART" id="SM00382">
    <property type="entry name" value="AAA"/>
    <property type="match status" value="2"/>
</dbReference>
<evidence type="ECO:0000256" key="16">
    <source>
        <dbReference type="ARBA" id="ARBA00047640"/>
    </source>
</evidence>
<dbReference type="InterPro" id="IPR013563">
    <property type="entry name" value="Oligopep_ABC_C"/>
</dbReference>
<organism evidence="19 20">
    <name type="scientific">Oceanibacterium hippocampi</name>
    <dbReference type="NCBI Taxonomy" id="745714"/>
    <lineage>
        <taxon>Bacteria</taxon>
        <taxon>Pseudomonadati</taxon>
        <taxon>Pseudomonadota</taxon>
        <taxon>Alphaproteobacteria</taxon>
        <taxon>Sneathiellales</taxon>
        <taxon>Sneathiellaceae</taxon>
        <taxon>Oceanibacterium</taxon>
    </lineage>
</organism>
<keyword evidence="11" id="KW-0472">Membrane</keyword>
<evidence type="ECO:0000256" key="4">
    <source>
        <dbReference type="ARBA" id="ARBA00022475"/>
    </source>
</evidence>
<evidence type="ECO:0000256" key="12">
    <source>
        <dbReference type="ARBA" id="ARBA00037530"/>
    </source>
</evidence>
<feature type="domain" description="ABC transporter" evidence="18">
    <location>
        <begin position="23"/>
        <end position="279"/>
    </location>
</feature>
<sequence>MTGHDGRPVISDGAKDSGAQPLLRVDDLAVAFGRGKSAVEVVNGLSFSINEGETLALVGESGSGKSVSALAAVGLIEARGGRVATGSAHYSATSGESVDFARGTDSRLRRLRGLEIGMIFQDPMTSLNPLFRIGDQISEAARLHQGLTRRQGRALAIEMLKRVRIPDAERRLDQYPHELSGGMRQRVMIATALSCNPRLLIADEPTTALDVTVQAEILLLIKQLQQETGTAVLFISHDLSVVSEISDKIIIMRNGRKVEEGTTEEVLLRPHEPYTQMLLSAVPRLGETAGKTGPVRIAVTGGVPTASRPANDATDRSDVPGSAAPGQPLLRVENLTKRFEIRRGPFRQLAAVTHAVESVSFEIAAGETLSLVGESGSGKSTTGRCILRLIEPDSGRVTMGGTDILALSGREMTARRRDMQIVFQDPYASLNPRKTAADLVGEPLLIHQGASGSLLDDQVESLFRRVGLLPEHRDRYPHEFSGGQRQRIGIARAIALKPKLIVGDEPVSALDVSIRAQIVNLMIDLQEEFGISYLFISHDMAVVERMSHRIAVMRAGQIVEIGARGNVLADPKHAYTRSLMAAVPTIDPGRRNHHAALSVEVPRSAMRPPGWNPPPLHFESAGDDHAYAVEEPERNA</sequence>
<keyword evidence="3" id="KW-0813">Transport</keyword>
<keyword evidence="6" id="KW-0677">Repeat</keyword>
<evidence type="ECO:0000256" key="2">
    <source>
        <dbReference type="ARBA" id="ARBA00011469"/>
    </source>
</evidence>
<protein>
    <recommendedName>
        <fullName evidence="15">Glutathione import ATP-binding protein GsiA</fullName>
        <ecNumber evidence="14">7.4.2.10</ecNumber>
    </recommendedName>
</protein>
<evidence type="ECO:0000256" key="14">
    <source>
        <dbReference type="ARBA" id="ARBA00039050"/>
    </source>
</evidence>
<evidence type="ECO:0000313" key="20">
    <source>
        <dbReference type="Proteomes" id="UP000193200"/>
    </source>
</evidence>
<dbReference type="RefSeq" id="WP_085885232.1">
    <property type="nucleotide sequence ID" value="NZ_FWFR01000004.1"/>
</dbReference>
<dbReference type="PANTHER" id="PTHR43776">
    <property type="entry name" value="TRANSPORT ATP-BINDING PROTEIN"/>
    <property type="match status" value="1"/>
</dbReference>
<evidence type="ECO:0000256" key="3">
    <source>
        <dbReference type="ARBA" id="ARBA00022448"/>
    </source>
</evidence>
<feature type="domain" description="ABC transporter" evidence="18">
    <location>
        <begin position="330"/>
        <end position="580"/>
    </location>
</feature>
<dbReference type="InterPro" id="IPR050319">
    <property type="entry name" value="ABC_transp_ATP-bind"/>
</dbReference>
<evidence type="ECO:0000256" key="5">
    <source>
        <dbReference type="ARBA" id="ARBA00022519"/>
    </source>
</evidence>
<dbReference type="EMBL" id="FWFR01000004">
    <property type="protein sequence ID" value="SLN75561.1"/>
    <property type="molecule type" value="Genomic_DNA"/>
</dbReference>
<comment type="subunit">
    <text evidence="2">The complex is composed of two ATP-binding proteins (GsiA), two transmembrane proteins (GsiC and GsiD) and a solute-binding protein (GsiB).</text>
</comment>
<reference evidence="19 20" key="1">
    <citation type="submission" date="2017-03" db="EMBL/GenBank/DDBJ databases">
        <authorList>
            <person name="Afonso C.L."/>
            <person name="Miller P.J."/>
            <person name="Scott M.A."/>
            <person name="Spackman E."/>
            <person name="Goraichik I."/>
            <person name="Dimitrov K.M."/>
            <person name="Suarez D.L."/>
            <person name="Swayne D.E."/>
        </authorList>
    </citation>
    <scope>NUCLEOTIDE SEQUENCE [LARGE SCALE GENOMIC DNA]</scope>
    <source>
        <strain evidence="19 20">CECT 7691</strain>
    </source>
</reference>
<evidence type="ECO:0000256" key="17">
    <source>
        <dbReference type="SAM" id="MobiDB-lite"/>
    </source>
</evidence>
<dbReference type="NCBIfam" id="NF008453">
    <property type="entry name" value="PRK11308.1"/>
    <property type="match status" value="2"/>
</dbReference>
<dbReference type="EC" id="7.4.2.10" evidence="14"/>
<evidence type="ECO:0000256" key="13">
    <source>
        <dbReference type="ARBA" id="ARBA00038416"/>
    </source>
</evidence>
<keyword evidence="8 19" id="KW-0378">Hydrolase</keyword>
<dbReference type="GO" id="GO:0016887">
    <property type="term" value="F:ATP hydrolysis activity"/>
    <property type="evidence" value="ECO:0007669"/>
    <property type="project" value="InterPro"/>
</dbReference>
<comment type="similarity">
    <text evidence="13">Belongs to the ABC transporter superfamily. Glutathione importer (TC 3.A.1.5.11) family.</text>
</comment>
<evidence type="ECO:0000256" key="7">
    <source>
        <dbReference type="ARBA" id="ARBA00022741"/>
    </source>
</evidence>
<dbReference type="InParanoid" id="A0A1Y5U2W7"/>
<evidence type="ECO:0000256" key="10">
    <source>
        <dbReference type="ARBA" id="ARBA00022967"/>
    </source>
</evidence>
<accession>A0A1Y5U2W7</accession>
<dbReference type="PANTHER" id="PTHR43776:SF15">
    <property type="entry name" value="GLUTATHIONE IMPORT ATP-BINDING PROTEIN GSIA"/>
    <property type="match status" value="1"/>
</dbReference>
<keyword evidence="5" id="KW-0997">Cell inner membrane</keyword>
<keyword evidence="7" id="KW-0547">Nucleotide-binding</keyword>
<evidence type="ECO:0000256" key="11">
    <source>
        <dbReference type="ARBA" id="ARBA00023136"/>
    </source>
</evidence>
<dbReference type="InterPro" id="IPR027417">
    <property type="entry name" value="P-loop_NTPase"/>
</dbReference>
<dbReference type="GO" id="GO:0005886">
    <property type="term" value="C:plasma membrane"/>
    <property type="evidence" value="ECO:0007669"/>
    <property type="project" value="UniProtKB-SubCell"/>
</dbReference>
<dbReference type="GO" id="GO:0055085">
    <property type="term" value="P:transmembrane transport"/>
    <property type="evidence" value="ECO:0007669"/>
    <property type="project" value="UniProtKB-ARBA"/>
</dbReference>
<dbReference type="SUPFAM" id="SSF52540">
    <property type="entry name" value="P-loop containing nucleoside triphosphate hydrolases"/>
    <property type="match status" value="2"/>
</dbReference>
<gene>
    <name evidence="19" type="primary">gsiA_6</name>
    <name evidence="19" type="ORF">OCH7691_03889</name>
</gene>
<proteinExistence type="inferred from homology"/>
<evidence type="ECO:0000256" key="6">
    <source>
        <dbReference type="ARBA" id="ARBA00022737"/>
    </source>
</evidence>
<feature type="compositionally biased region" description="Basic and acidic residues" evidence="17">
    <location>
        <begin position="620"/>
        <end position="636"/>
    </location>
</feature>
<evidence type="ECO:0000259" key="18">
    <source>
        <dbReference type="PROSITE" id="PS50893"/>
    </source>
</evidence>
<dbReference type="InterPro" id="IPR017871">
    <property type="entry name" value="ABC_transporter-like_CS"/>
</dbReference>
<dbReference type="OrthoDB" id="9802264at2"/>
<evidence type="ECO:0000256" key="1">
    <source>
        <dbReference type="ARBA" id="ARBA00004417"/>
    </source>
</evidence>
<evidence type="ECO:0000256" key="8">
    <source>
        <dbReference type="ARBA" id="ARBA00022801"/>
    </source>
</evidence>
<dbReference type="Pfam" id="PF08352">
    <property type="entry name" value="oligo_HPY"/>
    <property type="match status" value="2"/>
</dbReference>
<keyword evidence="4" id="KW-1003">Cell membrane</keyword>
<dbReference type="AlphaFoldDB" id="A0A1Y5U2W7"/>
<evidence type="ECO:0000256" key="9">
    <source>
        <dbReference type="ARBA" id="ARBA00022840"/>
    </source>
</evidence>
<dbReference type="GO" id="GO:0015833">
    <property type="term" value="P:peptide transport"/>
    <property type="evidence" value="ECO:0007669"/>
    <property type="project" value="InterPro"/>
</dbReference>
<dbReference type="Pfam" id="PF00005">
    <property type="entry name" value="ABC_tran"/>
    <property type="match status" value="2"/>
</dbReference>
<dbReference type="GO" id="GO:0005524">
    <property type="term" value="F:ATP binding"/>
    <property type="evidence" value="ECO:0007669"/>
    <property type="project" value="UniProtKB-KW"/>
</dbReference>
<feature type="region of interest" description="Disordered" evidence="17">
    <location>
        <begin position="293"/>
        <end position="327"/>
    </location>
</feature>
<feature type="region of interest" description="Disordered" evidence="17">
    <location>
        <begin position="615"/>
        <end position="636"/>
    </location>
</feature>
<dbReference type="PROSITE" id="PS50893">
    <property type="entry name" value="ABC_TRANSPORTER_2"/>
    <property type="match status" value="2"/>
</dbReference>
<evidence type="ECO:0000256" key="15">
    <source>
        <dbReference type="ARBA" id="ARBA00041187"/>
    </source>
</evidence>
<dbReference type="InterPro" id="IPR003439">
    <property type="entry name" value="ABC_transporter-like_ATP-bd"/>
</dbReference>
<dbReference type="FunFam" id="3.40.50.300:FF:000016">
    <property type="entry name" value="Oligopeptide ABC transporter ATP-binding component"/>
    <property type="match status" value="2"/>
</dbReference>
<dbReference type="InterPro" id="IPR003593">
    <property type="entry name" value="AAA+_ATPase"/>
</dbReference>
<evidence type="ECO:0000313" key="19">
    <source>
        <dbReference type="EMBL" id="SLN75561.1"/>
    </source>
</evidence>
<keyword evidence="10" id="KW-1278">Translocase</keyword>
<dbReference type="CDD" id="cd03257">
    <property type="entry name" value="ABC_NikE_OppD_transporters"/>
    <property type="match status" value="2"/>
</dbReference>
<keyword evidence="20" id="KW-1185">Reference proteome</keyword>
<keyword evidence="9 19" id="KW-0067">ATP-binding</keyword>
<dbReference type="PROSITE" id="PS00211">
    <property type="entry name" value="ABC_TRANSPORTER_1"/>
    <property type="match status" value="2"/>
</dbReference>